<feature type="transmembrane region" description="Helical" evidence="14">
    <location>
        <begin position="597"/>
        <end position="617"/>
    </location>
</feature>
<feature type="domain" description="G-protein coupled receptors family 3 profile" evidence="15">
    <location>
        <begin position="560"/>
        <end position="811"/>
    </location>
</feature>
<evidence type="ECO:0000256" key="4">
    <source>
        <dbReference type="ARBA" id="ARBA00022692"/>
    </source>
</evidence>
<evidence type="ECO:0000256" key="14">
    <source>
        <dbReference type="SAM" id="Phobius"/>
    </source>
</evidence>
<keyword evidence="6 14" id="KW-1133">Transmembrane helix</keyword>
<dbReference type="Gene3D" id="3.40.50.2300">
    <property type="match status" value="2"/>
</dbReference>
<evidence type="ECO:0000256" key="3">
    <source>
        <dbReference type="ARBA" id="ARBA00022475"/>
    </source>
</evidence>
<comment type="subcellular location">
    <subcellularLocation>
        <location evidence="1">Cell membrane</location>
        <topology evidence="1">Multi-pass membrane protein</topology>
    </subcellularLocation>
</comment>
<dbReference type="AlphaFoldDB" id="A0A3Q1JNK0"/>
<feature type="transmembrane region" description="Helical" evidence="14">
    <location>
        <begin position="12"/>
        <end position="34"/>
    </location>
</feature>
<dbReference type="PRINTS" id="PR00248">
    <property type="entry name" value="GPCRMGR"/>
</dbReference>
<feature type="transmembrane region" description="Helical" evidence="14">
    <location>
        <begin position="629"/>
        <end position="652"/>
    </location>
</feature>
<dbReference type="Proteomes" id="UP000265040">
    <property type="component" value="Chromosome 12"/>
</dbReference>
<name>A0A3Q1JNK0_ANATE</name>
<evidence type="ECO:0000313" key="16">
    <source>
        <dbReference type="Ensembl" id="ENSATEP00000016341.2"/>
    </source>
</evidence>
<reference evidence="16" key="3">
    <citation type="submission" date="2025-09" db="UniProtKB">
        <authorList>
            <consortium name="Ensembl"/>
        </authorList>
    </citation>
    <scope>IDENTIFICATION</scope>
</reference>
<dbReference type="InterPro" id="IPR000068">
    <property type="entry name" value="GPCR_3_Ca_sens_rcpt-rel"/>
</dbReference>
<evidence type="ECO:0000256" key="9">
    <source>
        <dbReference type="ARBA" id="ARBA00023157"/>
    </source>
</evidence>
<evidence type="ECO:0000256" key="13">
    <source>
        <dbReference type="ARBA" id="ARBA00039774"/>
    </source>
</evidence>
<dbReference type="PRINTS" id="PR01176">
    <property type="entry name" value="GABABRECEPTR"/>
</dbReference>
<protein>
    <recommendedName>
        <fullName evidence="13">G-protein coupled receptor family C group 6 member A</fullName>
    </recommendedName>
</protein>
<keyword evidence="12" id="KW-0807">Transducer</keyword>
<evidence type="ECO:0000256" key="8">
    <source>
        <dbReference type="ARBA" id="ARBA00023136"/>
    </source>
</evidence>
<evidence type="ECO:0000256" key="6">
    <source>
        <dbReference type="ARBA" id="ARBA00022989"/>
    </source>
</evidence>
<dbReference type="InterPro" id="IPR028082">
    <property type="entry name" value="Peripla_BP_I"/>
</dbReference>
<evidence type="ECO:0000256" key="1">
    <source>
        <dbReference type="ARBA" id="ARBA00004651"/>
    </source>
</evidence>
<dbReference type="InterPro" id="IPR001828">
    <property type="entry name" value="ANF_lig-bd_rcpt"/>
</dbReference>
<evidence type="ECO:0000256" key="11">
    <source>
        <dbReference type="ARBA" id="ARBA00023180"/>
    </source>
</evidence>
<gene>
    <name evidence="16" type="primary">GPRC6A</name>
</gene>
<keyword evidence="8 14" id="KW-0472">Membrane</keyword>
<feature type="transmembrane region" description="Helical" evidence="14">
    <location>
        <begin position="564"/>
        <end position="585"/>
    </location>
</feature>
<evidence type="ECO:0000256" key="2">
    <source>
        <dbReference type="ARBA" id="ARBA00011748"/>
    </source>
</evidence>
<evidence type="ECO:0000256" key="12">
    <source>
        <dbReference type="ARBA" id="ARBA00023224"/>
    </source>
</evidence>
<dbReference type="Pfam" id="PF01094">
    <property type="entry name" value="ANF_receptor"/>
    <property type="match status" value="1"/>
</dbReference>
<dbReference type="PANTHER" id="PTHR24061">
    <property type="entry name" value="CALCIUM-SENSING RECEPTOR-RELATED"/>
    <property type="match status" value="1"/>
</dbReference>
<feature type="transmembrane region" description="Helical" evidence="14">
    <location>
        <begin position="782"/>
        <end position="799"/>
    </location>
</feature>
<evidence type="ECO:0000256" key="7">
    <source>
        <dbReference type="ARBA" id="ARBA00023040"/>
    </source>
</evidence>
<dbReference type="Ensembl" id="ENSATET00000016604.2">
    <property type="protein sequence ID" value="ENSATEP00000016341.2"/>
    <property type="gene ID" value="ENSATEG00000011382.2"/>
</dbReference>
<keyword evidence="4 14" id="KW-0812">Transmembrane</keyword>
<reference evidence="16" key="1">
    <citation type="submission" date="2021-04" db="EMBL/GenBank/DDBJ databases">
        <authorList>
            <consortium name="Wellcome Sanger Institute Data Sharing"/>
        </authorList>
    </citation>
    <scope>NUCLEOTIDE SEQUENCE [LARGE SCALE GENOMIC DNA]</scope>
</reference>
<dbReference type="GO" id="GO:0004930">
    <property type="term" value="F:G protein-coupled receptor activity"/>
    <property type="evidence" value="ECO:0007669"/>
    <property type="project" value="UniProtKB-KW"/>
</dbReference>
<feature type="transmembrane region" description="Helical" evidence="14">
    <location>
        <begin position="748"/>
        <end position="770"/>
    </location>
</feature>
<dbReference type="InterPro" id="IPR038550">
    <property type="entry name" value="GPCR_3_9-Cys_sf"/>
</dbReference>
<dbReference type="PANTHER" id="PTHR24061:SF5">
    <property type="entry name" value="G-PROTEIN COUPLED RECEPTOR FAMILY C GROUP 6 MEMBER A"/>
    <property type="match status" value="1"/>
</dbReference>
<dbReference type="GO" id="GO:0005886">
    <property type="term" value="C:plasma membrane"/>
    <property type="evidence" value="ECO:0007669"/>
    <property type="project" value="UniProtKB-SubCell"/>
</dbReference>
<dbReference type="FunFam" id="3.40.50.2300:FF:000016">
    <property type="entry name" value="Taste 1 receptor member 2"/>
    <property type="match status" value="1"/>
</dbReference>
<keyword evidence="3" id="KW-1003">Cell membrane</keyword>
<keyword evidence="7" id="KW-0297">G-protein coupled receptor</keyword>
<accession>A0A3Q1JNK0</accession>
<dbReference type="OrthoDB" id="5984008at2759"/>
<evidence type="ECO:0000313" key="17">
    <source>
        <dbReference type="Proteomes" id="UP000265040"/>
    </source>
</evidence>
<dbReference type="STRING" id="64144.ENSATEP00000016341"/>
<feature type="transmembrane region" description="Helical" evidence="14">
    <location>
        <begin position="714"/>
        <end position="736"/>
    </location>
</feature>
<dbReference type="InterPro" id="IPR000337">
    <property type="entry name" value="GPCR_3"/>
</dbReference>
<evidence type="ECO:0000256" key="10">
    <source>
        <dbReference type="ARBA" id="ARBA00023170"/>
    </source>
</evidence>
<dbReference type="InParanoid" id="A0A3Q1JNK0"/>
<feature type="transmembrane region" description="Helical" evidence="14">
    <location>
        <begin position="673"/>
        <end position="694"/>
    </location>
</feature>
<proteinExistence type="predicted"/>
<organism evidence="16 17">
    <name type="scientific">Anabas testudineus</name>
    <name type="common">Climbing perch</name>
    <name type="synonym">Anthias testudineus</name>
    <dbReference type="NCBI Taxonomy" id="64144"/>
    <lineage>
        <taxon>Eukaryota</taxon>
        <taxon>Metazoa</taxon>
        <taxon>Chordata</taxon>
        <taxon>Craniata</taxon>
        <taxon>Vertebrata</taxon>
        <taxon>Euteleostomi</taxon>
        <taxon>Actinopterygii</taxon>
        <taxon>Neopterygii</taxon>
        <taxon>Teleostei</taxon>
        <taxon>Neoteleostei</taxon>
        <taxon>Acanthomorphata</taxon>
        <taxon>Anabantaria</taxon>
        <taxon>Anabantiformes</taxon>
        <taxon>Anabantoidei</taxon>
        <taxon>Anabantidae</taxon>
        <taxon>Anabas</taxon>
    </lineage>
</organism>
<evidence type="ECO:0000256" key="5">
    <source>
        <dbReference type="ARBA" id="ARBA00022729"/>
    </source>
</evidence>
<keyword evidence="5" id="KW-0732">Signal</keyword>
<keyword evidence="11" id="KW-0325">Glycoprotein</keyword>
<keyword evidence="9" id="KW-1015">Disulfide bond</keyword>
<comment type="subunit">
    <text evidence="2">Homodimer; disulfide-linked.</text>
</comment>
<dbReference type="InterPro" id="IPR017978">
    <property type="entry name" value="GPCR_3_C"/>
</dbReference>
<dbReference type="PROSITE" id="PS50259">
    <property type="entry name" value="G_PROTEIN_RECEP_F3_4"/>
    <property type="match status" value="1"/>
</dbReference>
<dbReference type="SUPFAM" id="SSF53822">
    <property type="entry name" value="Periplasmic binding protein-like I"/>
    <property type="match status" value="1"/>
</dbReference>
<sequence length="841" mass="94481">MQTEEQRITFILFHTYLPTMFLLRLLVTIMSIFLPCSGENGLQHAYSPGDIIIGGLFPLHLTTNRSTKLIHSCVCQYCSYDISGFLHTQVMIYTIGQINQRTPRLLPNLTLGYDIYDTCGDVNFAITATLELFKRTKTSTLSEPKTKAVIGERFSEVSVAVARIAALSSLAQISYSSTSEVLSNKNKFPTFLRTTSSDECQTKAIAELVNKFNWKTVAIIGSNDEYGKHGTDSLGKLFNDNNICIEFVTILPDDFSQNNSQASNAAHLAKLVKRIKESFAEAIIMFTKITNVDVVMDAAIKYKLNRTWIASDSWSTSTKVSEMTDIVLAGQVFGFISKRNEVPGFKQYVTSMFDGTQNSFIEDFKTRTDCKRKCFPTTECLNLSCLVSYIDQDKSYNTYIAVQVVAEAIRNLLNCDNQRCQRGSNFSTTELLMAIKKVNFTVNATHMSFDANGDTSLGYDILYWNMTESTQHTVITTIGEYSPDGKINITVTLYNCSKTCKPGQQLRLHDKKCCRHCIPCLYFNSTGEDCKACNQRSYSSPERDKCLEKTDDFLQWLDPCSITLTSFGILGIIVTIVFVVLFIIYRSTPIVKAVGGYLCFLELFSLLTCFCLTFTFIGRPTKTSCMAGLPVFGIAFSLCISCILANLLQILVGFSFDLEMGSWIKKLNHPVPLVTFVSGIQLALCVPWLCYNPPFPEEEILINTILHECETGSTAFFIAMIGYNAFLALICFGFAFKGKRLPDLYKNASLITISMLVYLIIWVLFIQIYINNFGKYKPAIESGAILISSYSILCCHLAPKCYIMVFRKEINNENVITEYIRKHYEQKGMTATVIENPVSAR</sequence>
<keyword evidence="10" id="KW-0675">Receptor</keyword>
<dbReference type="Gene3D" id="2.10.50.30">
    <property type="entry name" value="GPCR, family 3, nine cysteines domain"/>
    <property type="match status" value="1"/>
</dbReference>
<keyword evidence="17" id="KW-1185">Reference proteome</keyword>
<dbReference type="GeneTree" id="ENSGT00940000158416"/>
<evidence type="ECO:0000259" key="15">
    <source>
        <dbReference type="PROSITE" id="PS50259"/>
    </source>
</evidence>
<reference evidence="16" key="2">
    <citation type="submission" date="2025-08" db="UniProtKB">
        <authorList>
            <consortium name="Ensembl"/>
        </authorList>
    </citation>
    <scope>IDENTIFICATION</scope>
</reference>
<dbReference type="Pfam" id="PF00003">
    <property type="entry name" value="7tm_3"/>
    <property type="match status" value="1"/>
</dbReference>